<name>W4GAJ3_APHAT</name>
<dbReference type="VEuPathDB" id="FungiDB:H257_09182"/>
<gene>
    <name evidence="1" type="ORF">H257_09182</name>
</gene>
<organism evidence="1">
    <name type="scientific">Aphanomyces astaci</name>
    <name type="common">Crayfish plague agent</name>
    <dbReference type="NCBI Taxonomy" id="112090"/>
    <lineage>
        <taxon>Eukaryota</taxon>
        <taxon>Sar</taxon>
        <taxon>Stramenopiles</taxon>
        <taxon>Oomycota</taxon>
        <taxon>Saprolegniomycetes</taxon>
        <taxon>Saprolegniales</taxon>
        <taxon>Verrucalvaceae</taxon>
        <taxon>Aphanomyces</taxon>
    </lineage>
</organism>
<sequence>MYAISGHFNPALTENMHAEGINHPHHHPNHGTILMHNHNKATGFTKSDKAKCRVDNCFPTREGVVWPMVGAGNATATVLNGRALGLYDSFPAHHSAMTTYSTASRCRMFCGIPTIPAATTRAAQYLNR</sequence>
<dbReference type="EMBL" id="KI913135">
    <property type="protein sequence ID" value="ETV76707.1"/>
    <property type="molecule type" value="Genomic_DNA"/>
</dbReference>
<proteinExistence type="predicted"/>
<dbReference type="RefSeq" id="XP_009833619.1">
    <property type="nucleotide sequence ID" value="XM_009835317.1"/>
</dbReference>
<evidence type="ECO:0000313" key="1">
    <source>
        <dbReference type="EMBL" id="ETV76707.1"/>
    </source>
</evidence>
<accession>W4GAJ3</accession>
<dbReference type="AlphaFoldDB" id="W4GAJ3"/>
<reference evidence="1" key="1">
    <citation type="submission" date="2013-12" db="EMBL/GenBank/DDBJ databases">
        <title>The Genome Sequence of Aphanomyces astaci APO3.</title>
        <authorList>
            <consortium name="The Broad Institute Genomics Platform"/>
            <person name="Russ C."/>
            <person name="Tyler B."/>
            <person name="van West P."/>
            <person name="Dieguez-Uribeondo J."/>
            <person name="Young S.K."/>
            <person name="Zeng Q."/>
            <person name="Gargeya S."/>
            <person name="Fitzgerald M."/>
            <person name="Abouelleil A."/>
            <person name="Alvarado L."/>
            <person name="Chapman S.B."/>
            <person name="Gainer-Dewar J."/>
            <person name="Goldberg J."/>
            <person name="Griggs A."/>
            <person name="Gujja S."/>
            <person name="Hansen M."/>
            <person name="Howarth C."/>
            <person name="Imamovic A."/>
            <person name="Ireland A."/>
            <person name="Larimer J."/>
            <person name="McCowan C."/>
            <person name="Murphy C."/>
            <person name="Pearson M."/>
            <person name="Poon T.W."/>
            <person name="Priest M."/>
            <person name="Roberts A."/>
            <person name="Saif S."/>
            <person name="Shea T."/>
            <person name="Sykes S."/>
            <person name="Wortman J."/>
            <person name="Nusbaum C."/>
            <person name="Birren B."/>
        </authorList>
    </citation>
    <scope>NUCLEOTIDE SEQUENCE [LARGE SCALE GENOMIC DNA]</scope>
    <source>
        <strain evidence="1">APO3</strain>
    </source>
</reference>
<protein>
    <submittedName>
        <fullName evidence="1">Uncharacterized protein</fullName>
    </submittedName>
</protein>
<dbReference type="GeneID" id="20811178"/>